<protein>
    <recommendedName>
        <fullName evidence="4">Sucraseferredoxin-like protein</fullName>
    </recommendedName>
</protein>
<dbReference type="Proteomes" id="UP000076761">
    <property type="component" value="Unassembled WGS sequence"/>
</dbReference>
<dbReference type="PANTHER" id="PTHR31902">
    <property type="entry name" value="ACTIN PATCHES DISTAL PROTEIN 1"/>
    <property type="match status" value="1"/>
</dbReference>
<dbReference type="AlphaFoldDB" id="A0A165N7T2"/>
<evidence type="ECO:0008006" key="4">
    <source>
        <dbReference type="Google" id="ProtNLM"/>
    </source>
</evidence>
<dbReference type="PANTHER" id="PTHR31902:SF14">
    <property type="entry name" value="ACTIN PATCHES DISTAL PROTEIN 1"/>
    <property type="match status" value="1"/>
</dbReference>
<keyword evidence="3" id="KW-1185">Reference proteome</keyword>
<evidence type="ECO:0000313" key="3">
    <source>
        <dbReference type="Proteomes" id="UP000076761"/>
    </source>
</evidence>
<name>A0A165N7T2_9AGAM</name>
<evidence type="ECO:0000256" key="1">
    <source>
        <dbReference type="SAM" id="MobiDB-lite"/>
    </source>
</evidence>
<feature type="region of interest" description="Disordered" evidence="1">
    <location>
        <begin position="235"/>
        <end position="255"/>
    </location>
</feature>
<dbReference type="OrthoDB" id="10253744at2759"/>
<dbReference type="InterPro" id="IPR036249">
    <property type="entry name" value="Thioredoxin-like_sf"/>
</dbReference>
<evidence type="ECO:0000313" key="2">
    <source>
        <dbReference type="EMBL" id="KZT19284.1"/>
    </source>
</evidence>
<dbReference type="InParanoid" id="A0A165N7T2"/>
<reference evidence="2 3" key="1">
    <citation type="journal article" date="2016" name="Mol. Biol. Evol.">
        <title>Comparative Genomics of Early-Diverging Mushroom-Forming Fungi Provides Insights into the Origins of Lignocellulose Decay Capabilities.</title>
        <authorList>
            <person name="Nagy L.G."/>
            <person name="Riley R."/>
            <person name="Tritt A."/>
            <person name="Adam C."/>
            <person name="Daum C."/>
            <person name="Floudas D."/>
            <person name="Sun H."/>
            <person name="Yadav J.S."/>
            <person name="Pangilinan J."/>
            <person name="Larsson K.H."/>
            <person name="Matsuura K."/>
            <person name="Barry K."/>
            <person name="Labutti K."/>
            <person name="Kuo R."/>
            <person name="Ohm R.A."/>
            <person name="Bhattacharya S.S."/>
            <person name="Shirouzu T."/>
            <person name="Yoshinaga Y."/>
            <person name="Martin F.M."/>
            <person name="Grigoriev I.V."/>
            <person name="Hibbett D.S."/>
        </authorList>
    </citation>
    <scope>NUCLEOTIDE SEQUENCE [LARGE SCALE GENOMIC DNA]</scope>
    <source>
        <strain evidence="2 3">HHB14362 ss-1</strain>
    </source>
</reference>
<dbReference type="EMBL" id="KV425645">
    <property type="protein sequence ID" value="KZT19284.1"/>
    <property type="molecule type" value="Genomic_DNA"/>
</dbReference>
<dbReference type="Gene3D" id="3.40.30.10">
    <property type="entry name" value="Glutaredoxin"/>
    <property type="match status" value="1"/>
</dbReference>
<dbReference type="STRING" id="1314782.A0A165N7T2"/>
<dbReference type="InterPro" id="IPR009737">
    <property type="entry name" value="Aim32/Apd1-like"/>
</dbReference>
<organism evidence="2 3">
    <name type="scientific">Neolentinus lepideus HHB14362 ss-1</name>
    <dbReference type="NCBI Taxonomy" id="1314782"/>
    <lineage>
        <taxon>Eukaryota</taxon>
        <taxon>Fungi</taxon>
        <taxon>Dikarya</taxon>
        <taxon>Basidiomycota</taxon>
        <taxon>Agaricomycotina</taxon>
        <taxon>Agaricomycetes</taxon>
        <taxon>Gloeophyllales</taxon>
        <taxon>Gloeophyllaceae</taxon>
        <taxon>Neolentinus</taxon>
    </lineage>
</organism>
<dbReference type="SUPFAM" id="SSF52833">
    <property type="entry name" value="Thioredoxin-like"/>
    <property type="match status" value="1"/>
</dbReference>
<sequence>MSGFRKIRSLMLGQTPDTQGSRSAFEAADIPLSAADCRSCADPCDQGHDEYPKKFSIDTETQLLGSVKPSRRQIVISTGKTDWEKEVTDVQGTLAAYVEEVQSSSTKRRRPTGTGIPGVFEASEGSKILVLNGSHRTVSDNDSLETVLILPDYKIATGIPRSLDGAKTLWKAVLDPSLGRVGKPLEQGKTWLLRYNCVILLCSHKRRDNRCAISAPKLEHTFTQALEREGWEAHTQLEDPSLNGSPLEDLQGSEEDKEAQVAQQFKDLAEAHTKRALILKNSHIGGHKFAGNCIIYNPQGASVWYGRVTPHEVDAIVKNTIIGGQILLPLLRGGMNLSRPGRHSLNDW</sequence>
<gene>
    <name evidence="2" type="ORF">NEOLEDRAFT_1078151</name>
</gene>
<accession>A0A165N7T2</accession>
<dbReference type="Pfam" id="PF06999">
    <property type="entry name" value="Suc_Fer-like"/>
    <property type="match status" value="1"/>
</dbReference>
<proteinExistence type="predicted"/>
<dbReference type="CDD" id="cd03062">
    <property type="entry name" value="TRX_Fd_Sucrase"/>
    <property type="match status" value="1"/>
</dbReference>